<evidence type="ECO:0000313" key="3">
    <source>
        <dbReference type="Proteomes" id="UP000256645"/>
    </source>
</evidence>
<evidence type="ECO:0000313" key="2">
    <source>
        <dbReference type="EMBL" id="RDW73585.1"/>
    </source>
</evidence>
<accession>A0A3D8RHQ4</accession>
<gene>
    <name evidence="2" type="ORF">BP6252_07492</name>
</gene>
<comment type="caution">
    <text evidence="2">The sequence shown here is derived from an EMBL/GenBank/DDBJ whole genome shotgun (WGS) entry which is preliminary data.</text>
</comment>
<protein>
    <submittedName>
        <fullName evidence="2">Uncharacterized protein</fullName>
    </submittedName>
</protein>
<evidence type="ECO:0000256" key="1">
    <source>
        <dbReference type="SAM" id="MobiDB-lite"/>
    </source>
</evidence>
<dbReference type="EMBL" id="PDLM01000007">
    <property type="protein sequence ID" value="RDW73585.1"/>
    <property type="molecule type" value="Genomic_DNA"/>
</dbReference>
<proteinExistence type="predicted"/>
<feature type="compositionally biased region" description="Basic and acidic residues" evidence="1">
    <location>
        <begin position="48"/>
        <end position="58"/>
    </location>
</feature>
<dbReference type="OrthoDB" id="341259at2759"/>
<sequence length="85" mass="9764">MGLMLRVLQTSLYYAAKLDENDEIWHGNITTIRLLFLLEKRPIKDSWDKSVQRPKDPASRNPNSVIKPLLQDSTNTTLNDAILLD</sequence>
<organism evidence="2 3">
    <name type="scientific">Coleophoma cylindrospora</name>
    <dbReference type="NCBI Taxonomy" id="1849047"/>
    <lineage>
        <taxon>Eukaryota</taxon>
        <taxon>Fungi</taxon>
        <taxon>Dikarya</taxon>
        <taxon>Ascomycota</taxon>
        <taxon>Pezizomycotina</taxon>
        <taxon>Leotiomycetes</taxon>
        <taxon>Helotiales</taxon>
        <taxon>Dermateaceae</taxon>
        <taxon>Coleophoma</taxon>
    </lineage>
</organism>
<dbReference type="Proteomes" id="UP000256645">
    <property type="component" value="Unassembled WGS sequence"/>
</dbReference>
<keyword evidence="3" id="KW-1185">Reference proteome</keyword>
<name>A0A3D8RHQ4_9HELO</name>
<dbReference type="AlphaFoldDB" id="A0A3D8RHQ4"/>
<reference evidence="2 3" key="1">
    <citation type="journal article" date="2018" name="IMA Fungus">
        <title>IMA Genome-F 9: Draft genome sequence of Annulohypoxylon stygium, Aspergillus mulundensis, Berkeleyomyces basicola (syn. Thielaviopsis basicola), Ceratocystis smalleyi, two Cercospora beticola strains, Coleophoma cylindrospora, Fusarium fracticaudum, Phialophora cf. hyalina, and Morchella septimelata.</title>
        <authorList>
            <person name="Wingfield B.D."/>
            <person name="Bills G.F."/>
            <person name="Dong Y."/>
            <person name="Huang W."/>
            <person name="Nel W.J."/>
            <person name="Swalarsk-Parry B.S."/>
            <person name="Vaghefi N."/>
            <person name="Wilken P.M."/>
            <person name="An Z."/>
            <person name="de Beer Z.W."/>
            <person name="De Vos L."/>
            <person name="Chen L."/>
            <person name="Duong T.A."/>
            <person name="Gao Y."/>
            <person name="Hammerbacher A."/>
            <person name="Kikkert J.R."/>
            <person name="Li Y."/>
            <person name="Li H."/>
            <person name="Li K."/>
            <person name="Li Q."/>
            <person name="Liu X."/>
            <person name="Ma X."/>
            <person name="Naidoo K."/>
            <person name="Pethybridge S.J."/>
            <person name="Sun J."/>
            <person name="Steenkamp E.T."/>
            <person name="van der Nest M.A."/>
            <person name="van Wyk S."/>
            <person name="Wingfield M.J."/>
            <person name="Xiong C."/>
            <person name="Yue Q."/>
            <person name="Zhang X."/>
        </authorList>
    </citation>
    <scope>NUCLEOTIDE SEQUENCE [LARGE SCALE GENOMIC DNA]</scope>
    <source>
        <strain evidence="2 3">BP6252</strain>
    </source>
</reference>
<feature type="region of interest" description="Disordered" evidence="1">
    <location>
        <begin position="48"/>
        <end position="70"/>
    </location>
</feature>